<dbReference type="PANTHER" id="PTHR43163:SF6">
    <property type="entry name" value="DIPEPTIDE TRANSPORT SYSTEM PERMEASE PROTEIN DPPB-RELATED"/>
    <property type="match status" value="1"/>
</dbReference>
<dbReference type="GO" id="GO:0005886">
    <property type="term" value="C:plasma membrane"/>
    <property type="evidence" value="ECO:0007669"/>
    <property type="project" value="UniProtKB-SubCell"/>
</dbReference>
<dbReference type="PROSITE" id="PS50928">
    <property type="entry name" value="ABC_TM1"/>
    <property type="match status" value="1"/>
</dbReference>
<dbReference type="InterPro" id="IPR000515">
    <property type="entry name" value="MetI-like"/>
</dbReference>
<evidence type="ECO:0000256" key="6">
    <source>
        <dbReference type="ARBA" id="ARBA00023136"/>
    </source>
</evidence>
<comment type="similarity">
    <text evidence="7">Belongs to the binding-protein-dependent transport system permease family.</text>
</comment>
<dbReference type="KEGG" id="pstg:E8M01_17775"/>
<feature type="transmembrane region" description="Helical" evidence="7">
    <location>
        <begin position="235"/>
        <end position="261"/>
    </location>
</feature>
<dbReference type="InterPro" id="IPR035906">
    <property type="entry name" value="MetI-like_sf"/>
</dbReference>
<feature type="transmembrane region" description="Helical" evidence="7">
    <location>
        <begin position="9"/>
        <end position="27"/>
    </location>
</feature>
<feature type="transmembrane region" description="Helical" evidence="7">
    <location>
        <begin position="99"/>
        <end position="122"/>
    </location>
</feature>
<dbReference type="AlphaFoldDB" id="A0A4D7B6A2"/>
<evidence type="ECO:0000256" key="4">
    <source>
        <dbReference type="ARBA" id="ARBA00022692"/>
    </source>
</evidence>
<keyword evidence="2 7" id="KW-0813">Transport</keyword>
<name>A0A4D7B6A2_9HYPH</name>
<keyword evidence="10" id="KW-1185">Reference proteome</keyword>
<feature type="transmembrane region" description="Helical" evidence="7">
    <location>
        <begin position="134"/>
        <end position="161"/>
    </location>
</feature>
<evidence type="ECO:0000256" key="5">
    <source>
        <dbReference type="ARBA" id="ARBA00022989"/>
    </source>
</evidence>
<dbReference type="Gene3D" id="1.10.3720.10">
    <property type="entry name" value="MetI-like"/>
    <property type="match status" value="1"/>
</dbReference>
<sequence length="313" mass="33354">MLGYILRRLAATIPVLLFVALLVFFLLRLTPGDPAILIAGDQATTAQIEDIRQKLGFDRPLSEQLVTYAGQLARGDLGSSIFSGMAVTRLIGMRVEPTAMLALVAIVLALAIAVPLGTIAAVKAGSPFDRAVMAFAMLGFSSPVFVIAFLLVYVFALGLGWFPTQGYVPLAQGLAPCLNSLALPGLTLALLYAALIARITRASLLEVLSEDYVRTARAKGLLPGRVILRHALKNAAIPIVTVVGVGIAALLGGVVVTETVFNIPGLGRLTTDAILRRDYPVVQGLILVFSTIYVLINLLVDLSYVLFDPRVQY</sequence>
<keyword evidence="4 7" id="KW-0812">Transmembrane</keyword>
<evidence type="ECO:0000256" key="1">
    <source>
        <dbReference type="ARBA" id="ARBA00004651"/>
    </source>
</evidence>
<feature type="transmembrane region" description="Helical" evidence="7">
    <location>
        <begin position="181"/>
        <end position="199"/>
    </location>
</feature>
<feature type="transmembrane region" description="Helical" evidence="7">
    <location>
        <begin position="281"/>
        <end position="307"/>
    </location>
</feature>
<dbReference type="SUPFAM" id="SSF161098">
    <property type="entry name" value="MetI-like"/>
    <property type="match status" value="1"/>
</dbReference>
<reference evidence="9 10" key="1">
    <citation type="submission" date="2019-04" db="EMBL/GenBank/DDBJ databases">
        <title>Phreatobacter aquaticus sp. nov.</title>
        <authorList>
            <person name="Choi A."/>
        </authorList>
    </citation>
    <scope>NUCLEOTIDE SEQUENCE [LARGE SCALE GENOMIC DNA]</scope>
    <source>
        <strain evidence="9 10">KCTC 52518</strain>
    </source>
</reference>
<feature type="domain" description="ABC transmembrane type-1" evidence="8">
    <location>
        <begin position="95"/>
        <end position="304"/>
    </location>
</feature>
<dbReference type="GO" id="GO:0071916">
    <property type="term" value="F:dipeptide transmembrane transporter activity"/>
    <property type="evidence" value="ECO:0007669"/>
    <property type="project" value="TreeGrafter"/>
</dbReference>
<comment type="subcellular location">
    <subcellularLocation>
        <location evidence="1 7">Cell membrane</location>
        <topology evidence="1 7">Multi-pass membrane protein</topology>
    </subcellularLocation>
</comment>
<evidence type="ECO:0000313" key="10">
    <source>
        <dbReference type="Proteomes" id="UP000298781"/>
    </source>
</evidence>
<organism evidence="9 10">
    <name type="scientific">Phreatobacter stygius</name>
    <dbReference type="NCBI Taxonomy" id="1940610"/>
    <lineage>
        <taxon>Bacteria</taxon>
        <taxon>Pseudomonadati</taxon>
        <taxon>Pseudomonadota</taxon>
        <taxon>Alphaproteobacteria</taxon>
        <taxon>Hyphomicrobiales</taxon>
        <taxon>Phreatobacteraceae</taxon>
        <taxon>Phreatobacter</taxon>
    </lineage>
</organism>
<evidence type="ECO:0000256" key="3">
    <source>
        <dbReference type="ARBA" id="ARBA00022475"/>
    </source>
</evidence>
<evidence type="ECO:0000256" key="7">
    <source>
        <dbReference type="RuleBase" id="RU363032"/>
    </source>
</evidence>
<accession>A0A4D7B6A2</accession>
<dbReference type="OrthoDB" id="9805855at2"/>
<keyword evidence="6 7" id="KW-0472">Membrane</keyword>
<dbReference type="Pfam" id="PF00528">
    <property type="entry name" value="BPD_transp_1"/>
    <property type="match status" value="1"/>
</dbReference>
<dbReference type="Pfam" id="PF19300">
    <property type="entry name" value="BPD_transp_1_N"/>
    <property type="match status" value="1"/>
</dbReference>
<evidence type="ECO:0000259" key="8">
    <source>
        <dbReference type="PROSITE" id="PS50928"/>
    </source>
</evidence>
<evidence type="ECO:0000256" key="2">
    <source>
        <dbReference type="ARBA" id="ARBA00022448"/>
    </source>
</evidence>
<evidence type="ECO:0000313" key="9">
    <source>
        <dbReference type="EMBL" id="QCI65898.1"/>
    </source>
</evidence>
<dbReference type="Proteomes" id="UP000298781">
    <property type="component" value="Chromosome"/>
</dbReference>
<dbReference type="PANTHER" id="PTHR43163">
    <property type="entry name" value="DIPEPTIDE TRANSPORT SYSTEM PERMEASE PROTEIN DPPB-RELATED"/>
    <property type="match status" value="1"/>
</dbReference>
<dbReference type="CDD" id="cd06261">
    <property type="entry name" value="TM_PBP2"/>
    <property type="match status" value="1"/>
</dbReference>
<dbReference type="InterPro" id="IPR045621">
    <property type="entry name" value="BPD_transp_1_N"/>
</dbReference>
<dbReference type="EMBL" id="CP039690">
    <property type="protein sequence ID" value="QCI65898.1"/>
    <property type="molecule type" value="Genomic_DNA"/>
</dbReference>
<dbReference type="RefSeq" id="WP_136961344.1">
    <property type="nucleotide sequence ID" value="NZ_CP039690.1"/>
</dbReference>
<keyword evidence="5 7" id="KW-1133">Transmembrane helix</keyword>
<proteinExistence type="inferred from homology"/>
<gene>
    <name evidence="9" type="ORF">E8M01_17775</name>
</gene>
<keyword evidence="3" id="KW-1003">Cell membrane</keyword>
<protein>
    <submittedName>
        <fullName evidence="9">ABC transporter permease</fullName>
    </submittedName>
</protein>